<dbReference type="Proteomes" id="UP000215137">
    <property type="component" value="Chromosome"/>
</dbReference>
<evidence type="ECO:0000313" key="1">
    <source>
        <dbReference type="EMBL" id="ASV67614.1"/>
    </source>
</evidence>
<proteinExistence type="predicted"/>
<dbReference type="OrthoDB" id="1908357at2"/>
<accession>A0A248THC0</accession>
<dbReference type="AlphaFoldDB" id="A0A248THC0"/>
<keyword evidence="2" id="KW-1185">Reference proteome</keyword>
<evidence type="ECO:0000313" key="2">
    <source>
        <dbReference type="Proteomes" id="UP000215137"/>
    </source>
</evidence>
<dbReference type="KEGG" id="bko:CKF48_09940"/>
<dbReference type="RefSeq" id="WP_095371189.1">
    <property type="nucleotide sequence ID" value="NZ_CP022983.1"/>
</dbReference>
<organism evidence="1 2">
    <name type="scientific">Cytobacillus kochii</name>
    <dbReference type="NCBI Taxonomy" id="859143"/>
    <lineage>
        <taxon>Bacteria</taxon>
        <taxon>Bacillati</taxon>
        <taxon>Bacillota</taxon>
        <taxon>Bacilli</taxon>
        <taxon>Bacillales</taxon>
        <taxon>Bacillaceae</taxon>
        <taxon>Cytobacillus</taxon>
    </lineage>
</organism>
<gene>
    <name evidence="1" type="ORF">CKF48_09940</name>
</gene>
<dbReference type="EMBL" id="CP022983">
    <property type="protein sequence ID" value="ASV67614.1"/>
    <property type="molecule type" value="Genomic_DNA"/>
</dbReference>
<protein>
    <submittedName>
        <fullName evidence="1">Uncharacterized protein</fullName>
    </submittedName>
</protein>
<name>A0A248THC0_9BACI</name>
<reference evidence="1 2" key="1">
    <citation type="submission" date="2017-08" db="EMBL/GenBank/DDBJ databases">
        <title>Complete Genome Sequence of Bacillus kochii Oregon-R-modENCODE STRAIN BDGP4, isolated from Drosophila melanogaster gut.</title>
        <authorList>
            <person name="Wan K.H."/>
            <person name="Yu C."/>
            <person name="Park S."/>
            <person name="Hammonds A.S."/>
            <person name="Booth B.W."/>
            <person name="Celniker S.E."/>
        </authorList>
    </citation>
    <scope>NUCLEOTIDE SEQUENCE [LARGE SCALE GENOMIC DNA]</scope>
    <source>
        <strain evidence="1 2">BDGP4</strain>
    </source>
</reference>
<sequence length="249" mass="27895">MNTNCAICDIDLNFDFANRRILANNEIVCANCLSKGQLSFKQFFRLKKVTVEEVKQGIQNAGHNIINFDEFIPTKKISDYVHFDDKNKKWRLPKSIQQTVYNYSDIIDFELIEDGKTVTNGGLGRALVGGALFGGAGAVVGAVTGRKTNAKCTILTVKVTLNFSETSSIYINFIERETKKDSIEYGNALNHAQECMSTFQIICNQQQKVPNQQSSTNPADEIMKYKNLLDVGAITEDEYNKKKKEILGI</sequence>